<dbReference type="InterPro" id="IPR011055">
    <property type="entry name" value="Dup_hybrid_motif"/>
</dbReference>
<dbReference type="Proteomes" id="UP000035503">
    <property type="component" value="Chromosome"/>
</dbReference>
<gene>
    <name evidence="3" type="ORF">G293_01515</name>
</gene>
<dbReference type="SUPFAM" id="SSF51261">
    <property type="entry name" value="Duplicated hybrid motif"/>
    <property type="match status" value="1"/>
</dbReference>
<dbReference type="RefSeq" id="WP_047263995.1">
    <property type="nucleotide sequence ID" value="NZ_CP004021.1"/>
</dbReference>
<keyword evidence="4" id="KW-1185">Reference proteome</keyword>
<evidence type="ECO:0000259" key="2">
    <source>
        <dbReference type="Pfam" id="PF01551"/>
    </source>
</evidence>
<name>A0A0G3I3Z8_LIBAF</name>
<dbReference type="InterPro" id="IPR016047">
    <property type="entry name" value="M23ase_b-sheet_dom"/>
</dbReference>
<dbReference type="AlphaFoldDB" id="A0A0G3I3Z8"/>
<dbReference type="STRING" id="1277257.G293_01515"/>
<dbReference type="PANTHER" id="PTHR21666">
    <property type="entry name" value="PEPTIDASE-RELATED"/>
    <property type="match status" value="1"/>
</dbReference>
<dbReference type="PATRIC" id="fig|1277257.4.peg.330"/>
<dbReference type="Pfam" id="PF01551">
    <property type="entry name" value="Peptidase_M23"/>
    <property type="match status" value="1"/>
</dbReference>
<dbReference type="Gene3D" id="2.70.70.10">
    <property type="entry name" value="Glucose Permease (Domain IIA)"/>
    <property type="match status" value="1"/>
</dbReference>
<evidence type="ECO:0000313" key="3">
    <source>
        <dbReference type="EMBL" id="AKK19935.1"/>
    </source>
</evidence>
<feature type="region of interest" description="Disordered" evidence="1">
    <location>
        <begin position="34"/>
        <end position="55"/>
    </location>
</feature>
<dbReference type="InterPro" id="IPR050570">
    <property type="entry name" value="Cell_wall_metabolism_enzyme"/>
</dbReference>
<dbReference type="EMBL" id="CP004021">
    <property type="protein sequence ID" value="AKK19935.1"/>
    <property type="molecule type" value="Genomic_DNA"/>
</dbReference>
<organism evidence="3 4">
    <name type="scientific">Candidatus Liberibacter africanus PTSAPSY</name>
    <dbReference type="NCBI Taxonomy" id="1277257"/>
    <lineage>
        <taxon>Bacteria</taxon>
        <taxon>Pseudomonadati</taxon>
        <taxon>Pseudomonadota</taxon>
        <taxon>Alphaproteobacteria</taxon>
        <taxon>Hyphomicrobiales</taxon>
        <taxon>Rhizobiaceae</taxon>
        <taxon>Liberibacter</taxon>
    </lineage>
</organism>
<accession>A0A0G3I3Z8</accession>
<proteinExistence type="predicted"/>
<dbReference type="CDD" id="cd12797">
    <property type="entry name" value="M23_peptidase"/>
    <property type="match status" value="1"/>
</dbReference>
<dbReference type="KEGG" id="lau:G293_01515"/>
<dbReference type="GO" id="GO:0004222">
    <property type="term" value="F:metalloendopeptidase activity"/>
    <property type="evidence" value="ECO:0007669"/>
    <property type="project" value="TreeGrafter"/>
</dbReference>
<sequence length="265" mass="29833">MPVDCKADIKTPTDSINDQQIVILKKNKKLRHIPIPDLSATKKGSPKSDPNKTSDHIDRLKEKLLADKNNSYDNHLNTQIPLPNNLQANSQIEEKFKQNISAIKKDQKKNINNLGNTDLKTKKNQNKHIHNIYSISDNKQKKPSKYFWPVTGDTINFTKNNDGIDIVVPPHTPIKAAADGMVIYVGDDLVELGNIILIRHDSSTVTVYSHIDKIYVHKGKKVSRGYTIGRSGTSGKTKQSTIHFEFRKNTIAMDPIKFLEEGDST</sequence>
<feature type="domain" description="M23ase beta-sheet core" evidence="2">
    <location>
        <begin position="160"/>
        <end position="255"/>
    </location>
</feature>
<evidence type="ECO:0000256" key="1">
    <source>
        <dbReference type="SAM" id="MobiDB-lite"/>
    </source>
</evidence>
<evidence type="ECO:0000313" key="4">
    <source>
        <dbReference type="Proteomes" id="UP000035503"/>
    </source>
</evidence>
<reference evidence="3 4" key="1">
    <citation type="journal article" date="2015" name="Genome Announc.">
        <title>Complete Genome Sequence of 'Candidatus Liberibacter africanus,' a Bacterium Associated with Citrus Huanglongbing.</title>
        <authorList>
            <person name="Lin H."/>
            <person name="Pietersen G."/>
            <person name="Han C."/>
            <person name="Read D.A."/>
            <person name="Lou B."/>
            <person name="Gupta G."/>
            <person name="Civerolo E.L."/>
        </authorList>
    </citation>
    <scope>NUCLEOTIDE SEQUENCE [LARGE SCALE GENOMIC DNA]</scope>
    <source>
        <strain evidence="3 4">PTSAPSY</strain>
    </source>
</reference>
<dbReference type="PANTHER" id="PTHR21666:SF270">
    <property type="entry name" value="MUREIN HYDROLASE ACTIVATOR ENVC"/>
    <property type="match status" value="1"/>
</dbReference>
<protein>
    <submittedName>
        <fullName evidence="3">Peptidase M23</fullName>
    </submittedName>
</protein>